<evidence type="ECO:0000256" key="1">
    <source>
        <dbReference type="SAM" id="SignalP"/>
    </source>
</evidence>
<evidence type="ECO:0008006" key="4">
    <source>
        <dbReference type="Google" id="ProtNLM"/>
    </source>
</evidence>
<feature type="chain" id="PRO_5003115400" description="Transmembrane protein" evidence="1">
    <location>
        <begin position="20"/>
        <end position="62"/>
    </location>
</feature>
<gene>
    <name evidence="2" type="ordered locus">Hsero_3764</name>
</gene>
<dbReference type="STRING" id="757424.Hsero_3764"/>
<name>D8IRB6_HERSS</name>
<dbReference type="AlphaFoldDB" id="D8IRB6"/>
<proteinExistence type="predicted"/>
<evidence type="ECO:0000313" key="2">
    <source>
        <dbReference type="EMBL" id="ADJ65242.1"/>
    </source>
</evidence>
<dbReference type="HOGENOM" id="CLU_2898068_0_0_4"/>
<dbReference type="EMBL" id="CP002039">
    <property type="protein sequence ID" value="ADJ65242.1"/>
    <property type="molecule type" value="Genomic_DNA"/>
</dbReference>
<feature type="signal peptide" evidence="1">
    <location>
        <begin position="1"/>
        <end position="19"/>
    </location>
</feature>
<dbReference type="KEGG" id="hse:Hsero_3764"/>
<evidence type="ECO:0000313" key="3">
    <source>
        <dbReference type="Proteomes" id="UP000000329"/>
    </source>
</evidence>
<reference evidence="2 3" key="1">
    <citation type="submission" date="2010-04" db="EMBL/GenBank/DDBJ databases">
        <title>The genome of Herbaspirillum seropedicae SmR1, an endophytic, nitrogen-fixing, plant-growth promoting beta-Proteobacteria.</title>
        <authorList>
            <person name="Pedrosa F.O."/>
            <person name="Monteiro R.A."/>
            <person name="Wassem R."/>
            <person name="Cruz L.M."/>
            <person name="Ayub R.A."/>
            <person name="Colauto N.B."/>
            <person name="Fernandez M.A."/>
            <person name="Fungaro M.H.P."/>
            <person name="Grisard E.C."/>
            <person name="Hungria M."/>
            <person name="Madeira H.M.F."/>
            <person name="Nodari R.O."/>
            <person name="Osaku C.A."/>
            <person name="Petzl-Erler M.L."/>
            <person name="Terenzi H."/>
            <person name="Vieira L.G.E."/>
            <person name="Almeida M.I.M."/>
            <person name="Alves L.R."/>
            <person name="Arantes O.M.N."/>
            <person name="Balsanelli E."/>
            <person name="Barcellos F.G."/>
            <person name="Baura V.A."/>
            <person name="Binde D.R."/>
            <person name="Campo R.J."/>
            <person name="Chubatsu L.S."/>
            <person name="Chueire L.M.O."/>
            <person name="Ciferri R.R."/>
            <person name="Correa L.C."/>
            <person name="da Conceicao Silva J.L."/>
            <person name="Dabul A.N.G."/>
            <person name="Dambros B.P."/>
            <person name="Faoro H."/>
            <person name="Favetti A."/>
            <person name="Friedermann G."/>
            <person name="Furlaneto M.C."/>
            <person name="Gasques L.S."/>
            <person name="Gimenes C.C.T."/>
            <person name="Gioppo N.M.R."/>
            <person name="Glienke-Blanco C."/>
            <person name="Godoy L.P."/>
            <person name="Guerra M.P."/>
            <person name="Karp S."/>
            <person name="Kava-Cordeiro V."/>
            <person name="Margarido V.P."/>
            <person name="Mathioni S.M."/>
            <person name="Menck-Soares M.A."/>
            <person name="Murace N.K."/>
            <person name="Nicolas M.F."/>
            <person name="Oliveira C.E.C."/>
            <person name="Pagnan N.A.B."/>
            <person name="Pamphile J.A."/>
            <person name="Patussi E.V."/>
            <person name="Pereira L.F.P."/>
            <person name="Pereira-Ferrari L."/>
            <person name="Pinto F.G.S."/>
            <person name="Precoma C."/>
            <person name="Prioli A.J."/>
            <person name="Prioli S.M.A.P."/>
            <person name="Raittz R.T."/>
            <person name="Ramos H.J.O."/>
            <person name="Ribeiro E.M.S.F."/>
            <person name="Rigo L.U."/>
            <person name="Rocha C.L.M.S.C."/>
            <person name="Rocha S.N."/>
            <person name="Santos K."/>
            <person name="Satori D."/>
            <person name="Silva A.G."/>
            <person name="Simao R.C.G."/>
            <person name="Soares M.A.M."/>
            <person name="Souza E.M."/>
            <person name="Steffens M.B.R."/>
            <person name="Steindel M."/>
            <person name="Tadra-Sfeir M.Z."/>
            <person name="Takahashi E.K."/>
            <person name="Torres R.A."/>
            <person name="Valle J.S."/>
            <person name="Vernal J.I."/>
            <person name="Vilas-Boas L.A."/>
            <person name="Watanabe M.A.E."/>
            <person name="Weiss V.A."/>
            <person name="Yates M.A."/>
            <person name="Souza E.M."/>
        </authorList>
    </citation>
    <scope>NUCLEOTIDE SEQUENCE [LARGE SCALE GENOMIC DNA]</scope>
    <source>
        <strain evidence="2 3">SmR1</strain>
    </source>
</reference>
<organism evidence="2 3">
    <name type="scientific">Herbaspirillum seropedicae (strain SmR1)</name>
    <dbReference type="NCBI Taxonomy" id="757424"/>
    <lineage>
        <taxon>Bacteria</taxon>
        <taxon>Pseudomonadati</taxon>
        <taxon>Pseudomonadota</taxon>
        <taxon>Betaproteobacteria</taxon>
        <taxon>Burkholderiales</taxon>
        <taxon>Oxalobacteraceae</taxon>
        <taxon>Herbaspirillum</taxon>
    </lineage>
</organism>
<keyword evidence="1" id="KW-0732">Signal</keyword>
<protein>
    <recommendedName>
        <fullName evidence="4">Transmembrane protein</fullName>
    </recommendedName>
</protein>
<accession>D8IRB6</accession>
<keyword evidence="3" id="KW-1185">Reference proteome</keyword>
<sequence>MSRSSLLCCSVVLLLPAQALPGQRGPGGRNCLMGKRARRCGSGLRCANQLDGGQVLMSSPLG</sequence>
<dbReference type="Proteomes" id="UP000000329">
    <property type="component" value="Chromosome"/>
</dbReference>